<dbReference type="SUPFAM" id="SSF53613">
    <property type="entry name" value="Ribokinase-like"/>
    <property type="match status" value="1"/>
</dbReference>
<keyword evidence="7" id="KW-1185">Reference proteome</keyword>
<dbReference type="PANTHER" id="PTHR43320">
    <property type="entry name" value="SUGAR KINASE"/>
    <property type="match status" value="1"/>
</dbReference>
<proteinExistence type="inferred from homology"/>
<evidence type="ECO:0000259" key="5">
    <source>
        <dbReference type="Pfam" id="PF00294"/>
    </source>
</evidence>
<dbReference type="Pfam" id="PF00294">
    <property type="entry name" value="PfkB"/>
    <property type="match status" value="1"/>
</dbReference>
<dbReference type="InterPro" id="IPR011611">
    <property type="entry name" value="PfkB_dom"/>
</dbReference>
<dbReference type="GeneID" id="94197839"/>
<gene>
    <name evidence="6" type="ORF">BcabD6B2_57940</name>
</gene>
<keyword evidence="2" id="KW-0808">Transferase</keyword>
<evidence type="ECO:0000256" key="1">
    <source>
        <dbReference type="ARBA" id="ARBA00010688"/>
    </source>
</evidence>
<keyword evidence="4" id="KW-0732">Signal</keyword>
<reference evidence="6 7" key="1">
    <citation type="submission" date="2021-06" db="EMBL/GenBank/DDBJ databases">
        <title>Genome sequence of Babesia caballi.</title>
        <authorList>
            <person name="Yamagishi J."/>
            <person name="Kidaka T."/>
            <person name="Ochi A."/>
        </authorList>
    </citation>
    <scope>NUCLEOTIDE SEQUENCE [LARGE SCALE GENOMIC DNA]</scope>
    <source>
        <strain evidence="6">USDA-D6B2</strain>
    </source>
</reference>
<dbReference type="InterPro" id="IPR029056">
    <property type="entry name" value="Ribokinase-like"/>
</dbReference>
<sequence length="368" mass="39460">MKFSVLFTGALGLAASTVKAFEFHWQGVFANGDEIVENGPSSVLFTGHPVYVTFSSVDNSVISSMGYTEGETHCLMEHNFISVYHSLDSEADNAGGVSANAARAYAFLGGKATFFGVLGDDAVADEFERNMGACGVNMKTIRRKGDLTSHKMSLITADGTSTALCHLGASDMVGPDDLNKSVMDEFDYVVFEAPMLASPDQFDFTKKLLAAAYTRGKKVITLLFGKGVWRRATNFMDAISKLYGLKGEELADLLVEKTKGVHPQHDAVIVTMGMEGALIFLQGKVLYVPPVNSVDDSEKRVDVVDSTDADELFAGAALYGLLNGWCAAKAAKFGSTIVADVSSKFGTVIDESVRAKIDEIKNSTSDKL</sequence>
<feature type="domain" description="Carbohydrate kinase PfkB" evidence="5">
    <location>
        <begin position="93"/>
        <end position="347"/>
    </location>
</feature>
<dbReference type="RefSeq" id="XP_067718427.1">
    <property type="nucleotide sequence ID" value="XM_067862326.1"/>
</dbReference>
<dbReference type="AlphaFoldDB" id="A0AAV4M1V5"/>
<accession>A0AAV4M1V5</accession>
<evidence type="ECO:0000256" key="4">
    <source>
        <dbReference type="SAM" id="SignalP"/>
    </source>
</evidence>
<dbReference type="Gene3D" id="3.40.1190.20">
    <property type="match status" value="1"/>
</dbReference>
<organism evidence="6 7">
    <name type="scientific">Babesia caballi</name>
    <dbReference type="NCBI Taxonomy" id="5871"/>
    <lineage>
        <taxon>Eukaryota</taxon>
        <taxon>Sar</taxon>
        <taxon>Alveolata</taxon>
        <taxon>Apicomplexa</taxon>
        <taxon>Aconoidasida</taxon>
        <taxon>Piroplasmida</taxon>
        <taxon>Babesiidae</taxon>
        <taxon>Babesia</taxon>
    </lineage>
</organism>
<dbReference type="Proteomes" id="UP001497744">
    <property type="component" value="Unassembled WGS sequence"/>
</dbReference>
<feature type="chain" id="PRO_5043719254" evidence="4">
    <location>
        <begin position="21"/>
        <end position="368"/>
    </location>
</feature>
<protein>
    <submittedName>
        <fullName evidence="6">Adenosine kinase</fullName>
    </submittedName>
</protein>
<feature type="signal peptide" evidence="4">
    <location>
        <begin position="1"/>
        <end position="20"/>
    </location>
</feature>
<comment type="similarity">
    <text evidence="1">Belongs to the carbohydrate kinase PfkB family.</text>
</comment>
<keyword evidence="3 6" id="KW-0418">Kinase</keyword>
<dbReference type="GO" id="GO:0016301">
    <property type="term" value="F:kinase activity"/>
    <property type="evidence" value="ECO:0007669"/>
    <property type="project" value="UniProtKB-KW"/>
</dbReference>
<evidence type="ECO:0000313" key="6">
    <source>
        <dbReference type="EMBL" id="GIX66358.1"/>
    </source>
</evidence>
<name>A0AAV4M1V5_BABCB</name>
<evidence type="ECO:0000313" key="7">
    <source>
        <dbReference type="Proteomes" id="UP001497744"/>
    </source>
</evidence>
<comment type="caution">
    <text evidence="6">The sequence shown here is derived from an EMBL/GenBank/DDBJ whole genome shotgun (WGS) entry which is preliminary data.</text>
</comment>
<evidence type="ECO:0000256" key="2">
    <source>
        <dbReference type="ARBA" id="ARBA00022679"/>
    </source>
</evidence>
<dbReference type="PANTHER" id="PTHR43320:SF3">
    <property type="entry name" value="CARBOHYDRATE KINASE PFKB DOMAIN-CONTAINING PROTEIN"/>
    <property type="match status" value="1"/>
</dbReference>
<dbReference type="InterPro" id="IPR052700">
    <property type="entry name" value="Carb_kinase_PfkB-like"/>
</dbReference>
<evidence type="ECO:0000256" key="3">
    <source>
        <dbReference type="ARBA" id="ARBA00022777"/>
    </source>
</evidence>
<dbReference type="EMBL" id="BPLF01000006">
    <property type="protein sequence ID" value="GIX66358.1"/>
    <property type="molecule type" value="Genomic_DNA"/>
</dbReference>